<dbReference type="SUPFAM" id="SSF81324">
    <property type="entry name" value="Voltage-gated potassium channels"/>
    <property type="match status" value="4"/>
</dbReference>
<feature type="transmembrane region" description="Helical" evidence="18">
    <location>
        <begin position="1580"/>
        <end position="1601"/>
    </location>
</feature>
<feature type="transmembrane region" description="Helical" evidence="18">
    <location>
        <begin position="1256"/>
        <end position="1280"/>
    </location>
</feature>
<keyword evidence="13" id="KW-0325">Glycoprotein</keyword>
<evidence type="ECO:0000313" key="20">
    <source>
        <dbReference type="EMBL" id="KAI8580346.1"/>
    </source>
</evidence>
<evidence type="ECO:0000256" key="1">
    <source>
        <dbReference type="ARBA" id="ARBA00004651"/>
    </source>
</evidence>
<evidence type="ECO:0000256" key="11">
    <source>
        <dbReference type="ARBA" id="ARBA00023065"/>
    </source>
</evidence>
<evidence type="ECO:0000256" key="7">
    <source>
        <dbReference type="ARBA" id="ARBA00022692"/>
    </source>
</evidence>
<feature type="transmembrane region" description="Helical" evidence="18">
    <location>
        <begin position="868"/>
        <end position="886"/>
    </location>
</feature>
<feature type="transmembrane region" description="Helical" evidence="18">
    <location>
        <begin position="830"/>
        <end position="856"/>
    </location>
</feature>
<evidence type="ECO:0000259" key="19">
    <source>
        <dbReference type="PROSITE" id="PS50222"/>
    </source>
</evidence>
<protein>
    <recommendedName>
        <fullName evidence="16">Calcium-channel protein CCH1</fullName>
    </recommendedName>
</protein>
<feature type="transmembrane region" description="Helical" evidence="18">
    <location>
        <begin position="318"/>
        <end position="343"/>
    </location>
</feature>
<dbReference type="EMBL" id="MU620913">
    <property type="protein sequence ID" value="KAI8580346.1"/>
    <property type="molecule type" value="Genomic_DNA"/>
</dbReference>
<keyword evidence="9" id="KW-0851">Voltage-gated channel</keyword>
<comment type="caution">
    <text evidence="20">The sequence shown here is derived from an EMBL/GenBank/DDBJ whole genome shotgun (WGS) entry which is preliminary data.</text>
</comment>
<dbReference type="PROSITE" id="PS50222">
    <property type="entry name" value="EF_HAND_2"/>
    <property type="match status" value="1"/>
</dbReference>
<feature type="transmembrane region" description="Helical" evidence="18">
    <location>
        <begin position="706"/>
        <end position="725"/>
    </location>
</feature>
<evidence type="ECO:0000256" key="4">
    <source>
        <dbReference type="ARBA" id="ARBA00022553"/>
    </source>
</evidence>
<dbReference type="GO" id="GO:0005891">
    <property type="term" value="C:voltage-gated calcium channel complex"/>
    <property type="evidence" value="ECO:0007669"/>
    <property type="project" value="TreeGrafter"/>
</dbReference>
<feature type="region of interest" description="Disordered" evidence="17">
    <location>
        <begin position="2021"/>
        <end position="2060"/>
    </location>
</feature>
<evidence type="ECO:0000256" key="10">
    <source>
        <dbReference type="ARBA" id="ARBA00022989"/>
    </source>
</evidence>
<dbReference type="InterPro" id="IPR027359">
    <property type="entry name" value="Volt_channel_dom_sf"/>
</dbReference>
<feature type="transmembrane region" description="Helical" evidence="18">
    <location>
        <begin position="1217"/>
        <end position="1236"/>
    </location>
</feature>
<evidence type="ECO:0000256" key="14">
    <source>
        <dbReference type="ARBA" id="ARBA00023303"/>
    </source>
</evidence>
<feature type="domain" description="EF-hand" evidence="19">
    <location>
        <begin position="1769"/>
        <end position="1804"/>
    </location>
</feature>
<dbReference type="PANTHER" id="PTHR45628:SF7">
    <property type="entry name" value="VOLTAGE-DEPENDENT CALCIUM CHANNEL TYPE A SUBUNIT ALPHA-1"/>
    <property type="match status" value="1"/>
</dbReference>
<feature type="transmembrane region" description="Helical" evidence="18">
    <location>
        <begin position="1301"/>
        <end position="1329"/>
    </location>
</feature>
<dbReference type="InterPro" id="IPR050599">
    <property type="entry name" value="VDCC_alpha-1_subunit"/>
</dbReference>
<feature type="transmembrane region" description="Helical" evidence="18">
    <location>
        <begin position="1388"/>
        <end position="1409"/>
    </location>
</feature>
<reference evidence="20" key="1">
    <citation type="submission" date="2021-06" db="EMBL/GenBank/DDBJ databases">
        <authorList>
            <consortium name="DOE Joint Genome Institute"/>
            <person name="Mondo S.J."/>
            <person name="Amses K.R."/>
            <person name="Simmons D.R."/>
            <person name="Longcore J.E."/>
            <person name="Seto K."/>
            <person name="Alves G.H."/>
            <person name="Bonds A.E."/>
            <person name="Quandt C.A."/>
            <person name="Davis W.J."/>
            <person name="Chang Y."/>
            <person name="Letcher P.M."/>
            <person name="Powell M.J."/>
            <person name="Kuo A."/>
            <person name="Labutti K."/>
            <person name="Pangilinan J."/>
            <person name="Andreopoulos W."/>
            <person name="Tritt A."/>
            <person name="Riley R."/>
            <person name="Hundley H."/>
            <person name="Johnson J."/>
            <person name="Lipzen A."/>
            <person name="Barry K."/>
            <person name="Berbee M.L."/>
            <person name="Buchler N.E."/>
            <person name="Grigoriev I.V."/>
            <person name="Spatafora J.W."/>
            <person name="Stajich J.E."/>
            <person name="James T.Y."/>
        </authorList>
    </citation>
    <scope>NUCLEOTIDE SEQUENCE</scope>
    <source>
        <strain evidence="20">AG</strain>
    </source>
</reference>
<dbReference type="GO" id="GO:0098703">
    <property type="term" value="P:calcium ion import across plasma membrane"/>
    <property type="evidence" value="ECO:0007669"/>
    <property type="project" value="TreeGrafter"/>
</dbReference>
<feature type="region of interest" description="Disordered" evidence="17">
    <location>
        <begin position="47"/>
        <end position="66"/>
    </location>
</feature>
<sequence>MDPSDHEFGSFLASYEESDTEEAPRPISVNPNNPYRQSNFMSFSAHAVQPQDTAIRRRQTQTRPVNVQDFEQSFQNDQKSHEYLGYSHDSPRSTSPGRDIDGQLGSPTAQTPGSPPFLTRHVSFSRQQSYRNPSVTSFSGFSTLDREDTLDDSDTARLTTNAAGAMPIQAPSPVHYPQTPNYVESNPFGRSESISVPTIYHSRSLHGISKMIRRVSTRVVNLQNRRSRSDLEEDRILQQEPLTGLLTANERRRLDDDIEMTPVPERQLTPDYDYRKDKKSAQSIGSEASQSVKQILLAGKSCHIFNPDNSLRVALARILAWSWLETLIMVIIALHAIILFIVFWGSNQNPTPPTSFGETWDQYAIMAIFCFYTLEMVCRIIVYGFFFNPPLVAVAKEAGEGDDVVDEKDAANRTDNPDNTTTYIKPPNAYLRHSWNRVDFLSVIGYWVDLILLLSHQEIAGDSQRILVFKMLSAIRLLRLLNITNGNKIILHSLKKSAPLLVNVMFFVCFFFVIFGIIGVQAFRGSFLRHCVWTDPTNATNVQVLQQYCGGYMDNGTIMPFIQKDGTPGLWSKGFICSQGLQCRETENAFGNTVSFDNIFESMEIVLIIAGVQSWTDRMYDMCDAEYLVASLYFIVIVIIMNFWLINLFVAVINEMFAKVREDSKHSAFTSSRAKPVLNDNEEGWSFREQGQAAKKPKRATWLQQFVKVSSPIWVVLVAIDLIVMGCKNFGMSADELALLDRIELGFTLAFMVEALIRFASYFPEWRSFFNETRNRTDMLIAVVTCIIQLPPIHGNSIAYSWLTGFQIIRIYRVLVAFPRMRAIISRILGSVYGLMNLVFFVVLVTLICGMVAIQLLEGSMNDSGDEMRFYSVYNAFAGLYQLFSGENWTDVLYASMEAGYPTNNSAVNAIFLCIWFCFSNFVLVNMFIAIIMENFETAEEEKRQRQVQDYLNKNDTMILEDAPIASRWNLFRYLKPKPKGLALDNMPSGLVLSTQKEYVREFLVDSSRGNAIPIEQPYIKITADDQSSVYQAESKSSFSNAWHGFKKYFNVEKSYAAYPLKNIRKSMTFDALNPLEILNNNKNKDEFQSTANALQRLQVDPSVLEAFVVRKVENARDDVIERQAQKREFIMAHPMYDKSLWIFSPSNRIRRWCQLIVPSPRGQRTFGTQPSEWYSTFVSSFIFLCVAVNVVLTIYNTPVYQLSQQDNPGRLKLFMYLDWGFTFFFTLEFLIRIIADGFLLTPNAYLLNGWNVLDFFVLITLYMANFGTFALTSWLSRAFRAFKALRALRLINLLPSAKETFSAILFTGLPRILDAAALGLCLIVPFALYGQNIFQGLFYSCNDSGASDKISCMFESSLGMQAPMPDGASIYMPRVWQNPYVYSFDSFWSGLLILFEICSGEGWINVLITSMSIVGPNQNSQTDASQMWGIFFMAYNLAGSIFVISLFLGVVIENFSKRNGTAYLTSDQRRWLDLKKLLSQIRPAKRPKVPPVNRMRRWCFDLVVDKTGQFYKIMTWVITINILVLCTDSVLDDEIQALSVAKRFIYLGFIVVYLFEISVKLLGLGWYSFRQNLWNLYDLVVVFGAAITLIVTLSFSELQLNVEAQKLFMTAICFKLVQRSDSLNQLFTTMAASAYQILNVLAVWLIVMISYAIMFMEIFGLTRYGSQATTEHVNFRGFANAMVSLVRYSTGEGWNTVMHDFAIEAPNCVDAENFLESDCGSLAWSYFLFLSFNIISMYIFTGILVAVVSDNFAYVYQIAANFSLVNREEIRKFKNAWAEVDVERTGYIQQNDYVRFWQKLSGMFDLKTYSEEFSIKNLMQECRSVDSPSFVIDDPYKLKVDVAVLNQKLQQIDKREVHQRRRLLNRLFWESVASESSKGISFNNMLLMLAQYKLIVPENALVLEDLLQNAKKQETVEVLVNIERVRGLIWTVVQRKKFLQHLEAKKTMEKRARTALLPAILVDNIHDTMPSYEGASNNSPVSGSSVAIMSGLASPVSPTNDSALLDYFWHRDFVDPTITASTNSLSDQEDQSDGARESEDHFGPNNHWQDLLKEAENDP</sequence>
<keyword evidence="21" id="KW-1185">Reference proteome</keyword>
<dbReference type="FunFam" id="1.10.287.70:FF:000093">
    <property type="entry name" value="Calcium channel subunit Cch1"/>
    <property type="match status" value="1"/>
</dbReference>
<name>A0AAD5EC93_UMBRA</name>
<dbReference type="GeneID" id="75913875"/>
<feature type="transmembrane region" description="Helical" evidence="18">
    <location>
        <begin position="1514"/>
        <end position="1533"/>
    </location>
</feature>
<dbReference type="InterPro" id="IPR005821">
    <property type="entry name" value="Ion_trans_dom"/>
</dbReference>
<keyword evidence="6" id="KW-0107">Calcium channel</keyword>
<feature type="region of interest" description="Disordered" evidence="17">
    <location>
        <begin position="1"/>
        <end position="42"/>
    </location>
</feature>
<organism evidence="20 21">
    <name type="scientific">Umbelopsis ramanniana AG</name>
    <dbReference type="NCBI Taxonomy" id="1314678"/>
    <lineage>
        <taxon>Eukaryota</taxon>
        <taxon>Fungi</taxon>
        <taxon>Fungi incertae sedis</taxon>
        <taxon>Mucoromycota</taxon>
        <taxon>Mucoromycotina</taxon>
        <taxon>Umbelopsidomycetes</taxon>
        <taxon>Umbelopsidales</taxon>
        <taxon>Umbelopsidaceae</taxon>
        <taxon>Umbelopsis</taxon>
    </lineage>
</organism>
<keyword evidence="4" id="KW-0597">Phosphoprotein</keyword>
<evidence type="ECO:0000256" key="16">
    <source>
        <dbReference type="ARBA" id="ARBA00067459"/>
    </source>
</evidence>
<feature type="transmembrane region" description="Helical" evidence="18">
    <location>
        <begin position="1638"/>
        <end position="1657"/>
    </location>
</feature>
<feature type="transmembrane region" description="Helical" evidence="18">
    <location>
        <begin position="1429"/>
        <end position="1453"/>
    </location>
</feature>
<evidence type="ECO:0000256" key="18">
    <source>
        <dbReference type="SAM" id="Phobius"/>
    </source>
</evidence>
<feature type="transmembrane region" description="Helical" evidence="18">
    <location>
        <begin position="627"/>
        <end position="653"/>
    </location>
</feature>
<feature type="transmembrane region" description="Helical" evidence="18">
    <location>
        <begin position="775"/>
        <end position="793"/>
    </location>
</feature>
<keyword evidence="5" id="KW-0109">Calcium transport</keyword>
<evidence type="ECO:0000256" key="5">
    <source>
        <dbReference type="ARBA" id="ARBA00022568"/>
    </source>
</evidence>
<dbReference type="RefSeq" id="XP_051445350.1">
    <property type="nucleotide sequence ID" value="XM_051588530.1"/>
</dbReference>
<feature type="transmembrane region" description="Helical" evidence="18">
    <location>
        <begin position="1545"/>
        <end position="1568"/>
    </location>
</feature>
<evidence type="ECO:0000313" key="21">
    <source>
        <dbReference type="Proteomes" id="UP001206595"/>
    </source>
</evidence>
<feature type="compositionally biased region" description="Basic and acidic residues" evidence="17">
    <location>
        <begin position="2034"/>
        <end position="2043"/>
    </location>
</feature>
<dbReference type="InterPro" id="IPR002048">
    <property type="entry name" value="EF_hand_dom"/>
</dbReference>
<evidence type="ECO:0000256" key="13">
    <source>
        <dbReference type="ARBA" id="ARBA00023180"/>
    </source>
</evidence>
<feature type="transmembrane region" description="Helical" evidence="18">
    <location>
        <begin position="1724"/>
        <end position="1749"/>
    </location>
</feature>
<comment type="similarity">
    <text evidence="15">Belongs to the calcium channel alpha-1 subunit (TC 1.A.1.11) family.</text>
</comment>
<feature type="transmembrane region" description="Helical" evidence="18">
    <location>
        <begin position="907"/>
        <end position="933"/>
    </location>
</feature>
<dbReference type="GO" id="GO:0008331">
    <property type="term" value="F:high voltage-gated calcium channel activity"/>
    <property type="evidence" value="ECO:0007669"/>
    <property type="project" value="TreeGrafter"/>
</dbReference>
<feature type="compositionally biased region" description="Polar residues" evidence="17">
    <location>
        <begin position="29"/>
        <end position="42"/>
    </location>
</feature>
<feature type="transmembrane region" description="Helical" evidence="18">
    <location>
        <begin position="363"/>
        <end position="386"/>
    </location>
</feature>
<feature type="compositionally biased region" description="Polar residues" evidence="17">
    <location>
        <begin position="122"/>
        <end position="142"/>
    </location>
</feature>
<dbReference type="Pfam" id="PF00520">
    <property type="entry name" value="Ion_trans"/>
    <property type="match status" value="4"/>
</dbReference>
<feature type="transmembrane region" description="Helical" evidence="18">
    <location>
        <begin position="1174"/>
        <end position="1196"/>
    </location>
</feature>
<keyword evidence="7 18" id="KW-0812">Transmembrane</keyword>
<keyword evidence="10 18" id="KW-1133">Transmembrane helix</keyword>
<feature type="transmembrane region" description="Helical" evidence="18">
    <location>
        <begin position="500"/>
        <end position="523"/>
    </location>
</feature>
<evidence type="ECO:0000256" key="9">
    <source>
        <dbReference type="ARBA" id="ARBA00022882"/>
    </source>
</evidence>
<evidence type="ECO:0000256" key="17">
    <source>
        <dbReference type="SAM" id="MobiDB-lite"/>
    </source>
</evidence>
<proteinExistence type="inferred from homology"/>
<dbReference type="PANTHER" id="PTHR45628">
    <property type="entry name" value="VOLTAGE-DEPENDENT CALCIUM CHANNEL TYPE A SUBUNIT ALPHA-1"/>
    <property type="match status" value="1"/>
</dbReference>
<keyword evidence="8" id="KW-0106">Calcium</keyword>
<evidence type="ECO:0000256" key="8">
    <source>
        <dbReference type="ARBA" id="ARBA00022837"/>
    </source>
</evidence>
<keyword evidence="2" id="KW-0813">Transport</keyword>
<keyword evidence="3" id="KW-1003">Cell membrane</keyword>
<evidence type="ECO:0000256" key="15">
    <source>
        <dbReference type="ARBA" id="ARBA00061395"/>
    </source>
</evidence>
<dbReference type="Gene3D" id="1.20.120.350">
    <property type="entry name" value="Voltage-gated potassium channels. Chain C"/>
    <property type="match status" value="4"/>
</dbReference>
<dbReference type="Gene3D" id="1.10.287.70">
    <property type="match status" value="4"/>
</dbReference>
<evidence type="ECO:0000256" key="12">
    <source>
        <dbReference type="ARBA" id="ARBA00023136"/>
    </source>
</evidence>
<dbReference type="GO" id="GO:0005509">
    <property type="term" value="F:calcium ion binding"/>
    <property type="evidence" value="ECO:0007669"/>
    <property type="project" value="InterPro"/>
</dbReference>
<keyword evidence="11" id="KW-0406">Ion transport</keyword>
<gene>
    <name evidence="20" type="ORF">K450DRAFT_238082</name>
</gene>
<dbReference type="Proteomes" id="UP001206595">
    <property type="component" value="Unassembled WGS sequence"/>
</dbReference>
<feature type="compositionally biased region" description="Basic and acidic residues" evidence="17">
    <location>
        <begin position="2051"/>
        <end position="2060"/>
    </location>
</feature>
<keyword evidence="14" id="KW-0407">Ion channel</keyword>
<comment type="subcellular location">
    <subcellularLocation>
        <location evidence="1">Cell membrane</location>
        <topology evidence="1">Multi-pass membrane protein</topology>
    </subcellularLocation>
</comment>
<feature type="region of interest" description="Disordered" evidence="17">
    <location>
        <begin position="82"/>
        <end position="152"/>
    </location>
</feature>
<evidence type="ECO:0000256" key="3">
    <source>
        <dbReference type="ARBA" id="ARBA00022475"/>
    </source>
</evidence>
<evidence type="ECO:0000256" key="6">
    <source>
        <dbReference type="ARBA" id="ARBA00022673"/>
    </source>
</evidence>
<evidence type="ECO:0000256" key="2">
    <source>
        <dbReference type="ARBA" id="ARBA00022448"/>
    </source>
</evidence>
<accession>A0AAD5EC93</accession>
<reference evidence="20" key="2">
    <citation type="journal article" date="2022" name="Proc. Natl. Acad. Sci. U.S.A.">
        <title>Diploid-dominant life cycles characterize the early evolution of Fungi.</title>
        <authorList>
            <person name="Amses K.R."/>
            <person name="Simmons D.R."/>
            <person name="Longcore J.E."/>
            <person name="Mondo S.J."/>
            <person name="Seto K."/>
            <person name="Jeronimo G.H."/>
            <person name="Bonds A.E."/>
            <person name="Quandt C.A."/>
            <person name="Davis W.J."/>
            <person name="Chang Y."/>
            <person name="Federici B.A."/>
            <person name="Kuo A."/>
            <person name="LaButti K."/>
            <person name="Pangilinan J."/>
            <person name="Andreopoulos W."/>
            <person name="Tritt A."/>
            <person name="Riley R."/>
            <person name="Hundley H."/>
            <person name="Johnson J."/>
            <person name="Lipzen A."/>
            <person name="Barry K."/>
            <person name="Lang B.F."/>
            <person name="Cuomo C.A."/>
            <person name="Buchler N.E."/>
            <person name="Grigoriev I.V."/>
            <person name="Spatafora J.W."/>
            <person name="Stajich J.E."/>
            <person name="James T.Y."/>
        </authorList>
    </citation>
    <scope>NUCLEOTIDE SEQUENCE</scope>
    <source>
        <strain evidence="20">AG</strain>
    </source>
</reference>
<keyword evidence="12 18" id="KW-0472">Membrane</keyword>